<dbReference type="CDD" id="cd00067">
    <property type="entry name" value="GAL4"/>
    <property type="match status" value="1"/>
</dbReference>
<dbReference type="PANTHER" id="PTHR31001">
    <property type="entry name" value="UNCHARACTERIZED TRANSCRIPTIONAL REGULATORY PROTEIN"/>
    <property type="match status" value="1"/>
</dbReference>
<proteinExistence type="predicted"/>
<dbReference type="InterPro" id="IPR007219">
    <property type="entry name" value="XnlR_reg_dom"/>
</dbReference>
<evidence type="ECO:0000313" key="5">
    <source>
        <dbReference type="EMBL" id="QIW94489.1"/>
    </source>
</evidence>
<dbReference type="SMART" id="SM00906">
    <property type="entry name" value="Fungal_trans"/>
    <property type="match status" value="1"/>
</dbReference>
<gene>
    <name evidence="5" type="ORF">AMS68_000007</name>
</gene>
<dbReference type="Pfam" id="PF04082">
    <property type="entry name" value="Fungal_trans"/>
    <property type="match status" value="1"/>
</dbReference>
<evidence type="ECO:0000256" key="2">
    <source>
        <dbReference type="ARBA" id="ARBA00022723"/>
    </source>
</evidence>
<dbReference type="GO" id="GO:0000981">
    <property type="term" value="F:DNA-binding transcription factor activity, RNA polymerase II-specific"/>
    <property type="evidence" value="ECO:0007669"/>
    <property type="project" value="InterPro"/>
</dbReference>
<dbReference type="GO" id="GO:0006351">
    <property type="term" value="P:DNA-templated transcription"/>
    <property type="evidence" value="ECO:0007669"/>
    <property type="project" value="InterPro"/>
</dbReference>
<dbReference type="GO" id="GO:0005634">
    <property type="term" value="C:nucleus"/>
    <property type="evidence" value="ECO:0007669"/>
    <property type="project" value="UniProtKB-SubCell"/>
</dbReference>
<dbReference type="GO" id="GO:0008270">
    <property type="term" value="F:zinc ion binding"/>
    <property type="evidence" value="ECO:0007669"/>
    <property type="project" value="InterPro"/>
</dbReference>
<dbReference type="InterPro" id="IPR001138">
    <property type="entry name" value="Zn2Cys6_DnaBD"/>
</dbReference>
<dbReference type="InterPro" id="IPR050613">
    <property type="entry name" value="Sec_Metabolite_Reg"/>
</dbReference>
<feature type="domain" description="Zn(2)-C6 fungal-type" evidence="4">
    <location>
        <begin position="13"/>
        <end position="43"/>
    </location>
</feature>
<dbReference type="SMART" id="SM00066">
    <property type="entry name" value="GAL4"/>
    <property type="match status" value="1"/>
</dbReference>
<dbReference type="PROSITE" id="PS50048">
    <property type="entry name" value="ZN2_CY6_FUNGAL_2"/>
    <property type="match status" value="1"/>
</dbReference>
<accession>A0A6H0XIY2</accession>
<comment type="subcellular location">
    <subcellularLocation>
        <location evidence="1">Nucleus</location>
    </subcellularLocation>
</comment>
<evidence type="ECO:0000256" key="1">
    <source>
        <dbReference type="ARBA" id="ARBA00004123"/>
    </source>
</evidence>
<keyword evidence="6" id="KW-1185">Reference proteome</keyword>
<organism evidence="5 6">
    <name type="scientific">Peltaster fructicola</name>
    <dbReference type="NCBI Taxonomy" id="286661"/>
    <lineage>
        <taxon>Eukaryota</taxon>
        <taxon>Fungi</taxon>
        <taxon>Dikarya</taxon>
        <taxon>Ascomycota</taxon>
        <taxon>Pezizomycotina</taxon>
        <taxon>Dothideomycetes</taxon>
        <taxon>Dothideomycetes incertae sedis</taxon>
        <taxon>Peltaster</taxon>
    </lineage>
</organism>
<dbReference type="EMBL" id="CP051139">
    <property type="protein sequence ID" value="QIW94489.1"/>
    <property type="molecule type" value="Genomic_DNA"/>
</dbReference>
<keyword evidence="2" id="KW-0479">Metal-binding</keyword>
<dbReference type="GO" id="GO:0003677">
    <property type="term" value="F:DNA binding"/>
    <property type="evidence" value="ECO:0007669"/>
    <property type="project" value="InterPro"/>
</dbReference>
<dbReference type="InterPro" id="IPR036864">
    <property type="entry name" value="Zn2-C6_fun-type_DNA-bd_sf"/>
</dbReference>
<sequence length="598" mass="68310">MLDRNTDTSKVFACTSCTRRKVRCDKAQPTCASCTRLKLDCQYEEPVAKKRKREPDTDKLEQYEQLLREHNLLDEAASKAAPRATGRLISTSGNHRYVESTLWRSFARPEELAEDPEEPSTFFSSALLGVPQAQRDLTEHHPSQADTAVLWHLYKDRVDAVVKLLHIPTAELLMAKTFFTKTEECLIFAIYSFAVSSLTEAECMQVLHQDRNHLVTLYRECLNQALLNADFLRTTNLQVAQALMLLLTMSRGRTDAQLFWILVGVVIRIAQRMGLHRDGSLTGLNPFDTEMHRRLFWQLPALEGFAAQFAGIGASSLDTLFWDTKKPLNINDADIWPGMTEVPIERKGATEMIFLLVRSCFSSFYKTFSADLRTLESSQDEEHYKQVSARIDGIEDLLESQYLRYCDPMEPLHFCVSLMARVALQASRFRLRMPWAKLGLLSAGEKEEYYKTGIEVLDRAIVTQTNPQVSKYHVHTNSFVLWDILIYCVTQAQHNKSADDPLWSRLAVLYKCQAHLLALKLPIAIALSKHVLRAWDAHKSDIPEPEYIAKIRASLGETTSFQELPVDPQITMEDVQDFDWKFWEQLIRDPDSLAVGSL</sequence>
<reference evidence="5 6" key="1">
    <citation type="journal article" date="2016" name="Sci. Rep.">
        <title>Peltaster fructicola genome reveals evolution from an invasive phytopathogen to an ectophytic parasite.</title>
        <authorList>
            <person name="Xu C."/>
            <person name="Chen H."/>
            <person name="Gleason M.L."/>
            <person name="Xu J.R."/>
            <person name="Liu H."/>
            <person name="Zhang R."/>
            <person name="Sun G."/>
        </authorList>
    </citation>
    <scope>NUCLEOTIDE SEQUENCE [LARGE SCALE GENOMIC DNA]</scope>
    <source>
        <strain evidence="5 6">LNHT1506</strain>
    </source>
</reference>
<dbReference type="Pfam" id="PF00172">
    <property type="entry name" value="Zn_clus"/>
    <property type="match status" value="1"/>
</dbReference>
<dbReference type="PROSITE" id="PS00463">
    <property type="entry name" value="ZN2_CY6_FUNGAL_1"/>
    <property type="match status" value="1"/>
</dbReference>
<dbReference type="AlphaFoldDB" id="A0A6H0XIY2"/>
<dbReference type="Proteomes" id="UP000503462">
    <property type="component" value="Chromosome 1"/>
</dbReference>
<evidence type="ECO:0000313" key="6">
    <source>
        <dbReference type="Proteomes" id="UP000503462"/>
    </source>
</evidence>
<protein>
    <recommendedName>
        <fullName evidence="4">Zn(2)-C6 fungal-type domain-containing protein</fullName>
    </recommendedName>
</protein>
<evidence type="ECO:0000256" key="3">
    <source>
        <dbReference type="ARBA" id="ARBA00023242"/>
    </source>
</evidence>
<dbReference type="CDD" id="cd12148">
    <property type="entry name" value="fungal_TF_MHR"/>
    <property type="match status" value="1"/>
</dbReference>
<dbReference type="OrthoDB" id="2269373at2759"/>
<dbReference type="SUPFAM" id="SSF57701">
    <property type="entry name" value="Zn2/Cys6 DNA-binding domain"/>
    <property type="match status" value="1"/>
</dbReference>
<dbReference type="PANTHER" id="PTHR31001:SF85">
    <property type="entry name" value="ZN(II)2CYS6 TRANSCRIPTION FACTOR (EUROFUNG)"/>
    <property type="match status" value="1"/>
</dbReference>
<dbReference type="Gene3D" id="4.10.240.10">
    <property type="entry name" value="Zn(2)-C6 fungal-type DNA-binding domain"/>
    <property type="match status" value="1"/>
</dbReference>
<name>A0A6H0XIY2_9PEZI</name>
<evidence type="ECO:0000259" key="4">
    <source>
        <dbReference type="PROSITE" id="PS50048"/>
    </source>
</evidence>
<keyword evidence="3" id="KW-0539">Nucleus</keyword>